<protein>
    <submittedName>
        <fullName evidence="2">Alpha/beta hydrolase</fullName>
    </submittedName>
</protein>
<geneLocation type="plasmid" evidence="2 3">
    <name>pRho-VOC14-C342</name>
</geneLocation>
<dbReference type="GO" id="GO:0016020">
    <property type="term" value="C:membrane"/>
    <property type="evidence" value="ECO:0007669"/>
    <property type="project" value="TreeGrafter"/>
</dbReference>
<name>A0AAX3YT20_RHOOP</name>
<gene>
    <name evidence="2" type="ORF">Q5707_38605</name>
</gene>
<accession>A0AAX3YT20</accession>
<keyword evidence="2" id="KW-0378">Hydrolase</keyword>
<dbReference type="RefSeq" id="WP_304710611.1">
    <property type="nucleotide sequence ID" value="NZ_CP130954.1"/>
</dbReference>
<dbReference type="InterPro" id="IPR029058">
    <property type="entry name" value="AB_hydrolase_fold"/>
</dbReference>
<feature type="domain" description="AB hydrolase-1" evidence="1">
    <location>
        <begin position="17"/>
        <end position="249"/>
    </location>
</feature>
<dbReference type="AlphaFoldDB" id="A0AAX3YT20"/>
<dbReference type="Pfam" id="PF12697">
    <property type="entry name" value="Abhydrolase_6"/>
    <property type="match status" value="1"/>
</dbReference>
<dbReference type="EMBL" id="CP130954">
    <property type="protein sequence ID" value="WLF51278.1"/>
    <property type="molecule type" value="Genomic_DNA"/>
</dbReference>
<dbReference type="SUPFAM" id="SSF53474">
    <property type="entry name" value="alpha/beta-Hydrolases"/>
    <property type="match status" value="1"/>
</dbReference>
<dbReference type="PANTHER" id="PTHR43798:SF33">
    <property type="entry name" value="HYDROLASE, PUTATIVE (AFU_ORTHOLOGUE AFUA_2G14860)-RELATED"/>
    <property type="match status" value="1"/>
</dbReference>
<dbReference type="Gene3D" id="3.40.50.1820">
    <property type="entry name" value="alpha/beta hydrolase"/>
    <property type="match status" value="1"/>
</dbReference>
<dbReference type="GO" id="GO:0016787">
    <property type="term" value="F:hydrolase activity"/>
    <property type="evidence" value="ECO:0007669"/>
    <property type="project" value="UniProtKB-KW"/>
</dbReference>
<evidence type="ECO:0000259" key="1">
    <source>
        <dbReference type="Pfam" id="PF12697"/>
    </source>
</evidence>
<organism evidence="2 3">
    <name type="scientific">Rhodococcus opacus</name>
    <name type="common">Nocardia opaca</name>
    <dbReference type="NCBI Taxonomy" id="37919"/>
    <lineage>
        <taxon>Bacteria</taxon>
        <taxon>Bacillati</taxon>
        <taxon>Actinomycetota</taxon>
        <taxon>Actinomycetes</taxon>
        <taxon>Mycobacteriales</taxon>
        <taxon>Nocardiaceae</taxon>
        <taxon>Rhodococcus</taxon>
    </lineage>
</organism>
<evidence type="ECO:0000313" key="2">
    <source>
        <dbReference type="EMBL" id="WLF51278.1"/>
    </source>
</evidence>
<reference evidence="2" key="1">
    <citation type="submission" date="2023-07" db="EMBL/GenBank/DDBJ databases">
        <title>Genomic analysis of Rhodococcus opacus VOC-14 with glycol ethers degradation activity.</title>
        <authorList>
            <person name="Narkevich D.A."/>
            <person name="Hlushen A.M."/>
            <person name="Akhremchuk A.E."/>
            <person name="Sikolenko M.A."/>
            <person name="Valentovich L.N."/>
        </authorList>
    </citation>
    <scope>NUCLEOTIDE SEQUENCE</scope>
    <source>
        <strain evidence="2">VOC-14</strain>
        <plasmid evidence="2">pRho-VOC14-C342</plasmid>
    </source>
</reference>
<dbReference type="Proteomes" id="UP001231166">
    <property type="component" value="Plasmid pRho-VOC14-C342"/>
</dbReference>
<keyword evidence="2" id="KW-0614">Plasmid</keyword>
<dbReference type="InterPro" id="IPR050266">
    <property type="entry name" value="AB_hydrolase_sf"/>
</dbReference>
<proteinExistence type="predicted"/>
<sequence>MLEVIERGTRNGSGPSLLFVHGTWHAAWCWEEHFLDFFASKGHHALAVSLRGHGGSPSPKPLRWVTIADYVDDVAAVADELPSRPVVIGHSMGGFIVQKYLESHSAPAGVLLGSAPSGGIWRSTLRTLRRHPPALLAETLTLSPYRLVGTLELARDHMFSAQMPDVDVERYFALLQEDSHRAMLDMLVLNLPKPKRVTAPMLVLGADQDHAFSLKEVRATARAYGTEAEIFPNMAHHMLLEPGWERVAERIDGWLRQLHSGAPKSPE</sequence>
<evidence type="ECO:0000313" key="3">
    <source>
        <dbReference type="Proteomes" id="UP001231166"/>
    </source>
</evidence>
<dbReference type="InterPro" id="IPR000073">
    <property type="entry name" value="AB_hydrolase_1"/>
</dbReference>
<dbReference type="PANTHER" id="PTHR43798">
    <property type="entry name" value="MONOACYLGLYCEROL LIPASE"/>
    <property type="match status" value="1"/>
</dbReference>